<organism evidence="2 3">
    <name type="scientific">Sphingomonas glaciei</name>
    <dbReference type="NCBI Taxonomy" id="2938948"/>
    <lineage>
        <taxon>Bacteria</taxon>
        <taxon>Pseudomonadati</taxon>
        <taxon>Pseudomonadota</taxon>
        <taxon>Alphaproteobacteria</taxon>
        <taxon>Sphingomonadales</taxon>
        <taxon>Sphingomonadaceae</taxon>
        <taxon>Sphingomonas</taxon>
    </lineage>
</organism>
<dbReference type="Pfam" id="PF07238">
    <property type="entry name" value="PilZ"/>
    <property type="match status" value="1"/>
</dbReference>
<accession>A0ABY5MU58</accession>
<evidence type="ECO:0000313" key="2">
    <source>
        <dbReference type="EMBL" id="UUR08038.1"/>
    </source>
</evidence>
<dbReference type="EMBL" id="CP097253">
    <property type="protein sequence ID" value="UUR08038.1"/>
    <property type="molecule type" value="Genomic_DNA"/>
</dbReference>
<dbReference type="RefSeq" id="WP_249503816.1">
    <property type="nucleotide sequence ID" value="NZ_CP097253.1"/>
</dbReference>
<dbReference type="InterPro" id="IPR009875">
    <property type="entry name" value="PilZ_domain"/>
</dbReference>
<dbReference type="SUPFAM" id="SSF141371">
    <property type="entry name" value="PilZ domain-like"/>
    <property type="match status" value="1"/>
</dbReference>
<evidence type="ECO:0000259" key="1">
    <source>
        <dbReference type="Pfam" id="PF07238"/>
    </source>
</evidence>
<name>A0ABY5MU58_9SPHN</name>
<reference evidence="2 3" key="1">
    <citation type="submission" date="2022-05" db="EMBL/GenBank/DDBJ databases">
        <title>S8-45 Sphingomonas ultraviolaceadurans.</title>
        <authorList>
            <person name="Liu Y."/>
        </authorList>
    </citation>
    <scope>NUCLEOTIDE SEQUENCE [LARGE SCALE GENOMIC DNA]</scope>
    <source>
        <strain evidence="2 3">S8-45</strain>
    </source>
</reference>
<protein>
    <submittedName>
        <fullName evidence="2">PilZ domain-containing protein</fullName>
    </submittedName>
</protein>
<dbReference type="Gene3D" id="2.40.10.220">
    <property type="entry name" value="predicted glycosyltransferase like domains"/>
    <property type="match status" value="1"/>
</dbReference>
<feature type="domain" description="PilZ" evidence="1">
    <location>
        <begin position="8"/>
        <end position="89"/>
    </location>
</feature>
<gene>
    <name evidence="2" type="ORF">M1K48_14115</name>
</gene>
<keyword evidence="3" id="KW-1185">Reference proteome</keyword>
<proteinExistence type="predicted"/>
<sequence length="137" mass="15095">MDESSPVQNRRQRRANVLLTAVIASGERAQDVKLRNLSADGALVEGPNLPIEGSAIRFRKGDLQVPGTVVWVAQNRAGIHFDVPLTPEALLRHVPTPRPRVIPSFRRPGLAARPMTSVERSLEKVWGVPIARDPRSD</sequence>
<evidence type="ECO:0000313" key="3">
    <source>
        <dbReference type="Proteomes" id="UP000831921"/>
    </source>
</evidence>
<dbReference type="Proteomes" id="UP000831921">
    <property type="component" value="Chromosome"/>
</dbReference>